<feature type="region of interest" description="Disordered" evidence="6">
    <location>
        <begin position="1"/>
        <end position="75"/>
    </location>
</feature>
<dbReference type="InterPro" id="IPR039647">
    <property type="entry name" value="EF_hand_pair_protein_CML-like"/>
</dbReference>
<feature type="domain" description="EF-hand" evidence="7">
    <location>
        <begin position="539"/>
        <end position="574"/>
    </location>
</feature>
<evidence type="ECO:0000256" key="6">
    <source>
        <dbReference type="SAM" id="MobiDB-lite"/>
    </source>
</evidence>
<feature type="compositionally biased region" description="Polar residues" evidence="6">
    <location>
        <begin position="23"/>
        <end position="34"/>
    </location>
</feature>
<evidence type="ECO:0000256" key="3">
    <source>
        <dbReference type="ARBA" id="ARBA00022723"/>
    </source>
</evidence>
<name>A0A812UI12_SYMPI</name>
<proteinExistence type="predicted"/>
<sequence length="753" mass="84882">MSWDDEAKPCTATTSAGVEMPSLPSSAQVTSEAFLSQDRMEKQEQRLAGPGEEEFRSTKGMSSSQGCSPRDPRWRDAQLKERLNTARTLRKAVEHQFKAKPKPATKDWAGTGVAHKLRKRVLASETLAHLLMQRIEGTELLIRRVNQTLSFLTREHVSLKSPIEMCHRRLVLRNQRPEEENVEDEFQVALEREERVLSSSSKHLSSYIDAGESLKETLTAAKDELVEDMQFKRHALRLEKSALQFDPYHGRDRACVLPMVAESSKVRKKQSTATADGNVQSGYDMPPFKFGTTHKSLDRETWSEDSTENIQRSVKHTHELLERTQEFEKDASKFLDHAAELVSRVKQQVKNAREACQSSMQASIFNLSQQKRELEEGVAQGQLDVNRTEVLLQHMQQEIRSQKASLEQWDETQEIPLQKFDQRLPLAIQQDMRLSAVDRMQEQMHNTRSNVHILSNKCEETRELLSQLRSSHELLQKHLTAVTASWNLDMQCSKIMLSKDVTASSLLARTASFVPSGGQLSKESLDLIRSRIKAAAYVGPKQGFDVIFKRFDKDGSGTLCFEEVRSALRRILRIPTSSLNDHQISSLCKTLDSNDSGSVDIAELVAFLGAAPLEEKLKNDGLGKIGDSSLQLDCFVNRKPRHNKSQCAPKPIVGLSKNPLPQSVVETLRSKIKAAAYNGQLGREIRALFSRFDYNGSGVLEADEVRQVLRRAMRIPPSVISDQQIWRLCAMLDVDKSGAISISELTQFVGKEP</sequence>
<evidence type="ECO:0000259" key="7">
    <source>
        <dbReference type="PROSITE" id="PS50222"/>
    </source>
</evidence>
<feature type="compositionally biased region" description="Polar residues" evidence="6">
    <location>
        <begin position="271"/>
        <end position="281"/>
    </location>
</feature>
<evidence type="ECO:0000313" key="8">
    <source>
        <dbReference type="EMBL" id="CAE7566006.1"/>
    </source>
</evidence>
<dbReference type="Pfam" id="PF13499">
    <property type="entry name" value="EF-hand_7"/>
    <property type="match status" value="2"/>
</dbReference>
<evidence type="ECO:0000256" key="5">
    <source>
        <dbReference type="ARBA" id="ARBA00022837"/>
    </source>
</evidence>
<dbReference type="SUPFAM" id="SSF47473">
    <property type="entry name" value="EF-hand"/>
    <property type="match status" value="1"/>
</dbReference>
<dbReference type="PROSITE" id="PS50222">
    <property type="entry name" value="EF_HAND_2"/>
    <property type="match status" value="4"/>
</dbReference>
<dbReference type="InterPro" id="IPR011992">
    <property type="entry name" value="EF-hand-dom_pair"/>
</dbReference>
<accession>A0A812UI12</accession>
<keyword evidence="4" id="KW-0677">Repeat</keyword>
<dbReference type="GO" id="GO:0005929">
    <property type="term" value="C:cilium"/>
    <property type="evidence" value="ECO:0007669"/>
    <property type="project" value="UniProtKB-ARBA"/>
</dbReference>
<feature type="domain" description="EF-hand" evidence="7">
    <location>
        <begin position="720"/>
        <end position="753"/>
    </location>
</feature>
<evidence type="ECO:0000256" key="4">
    <source>
        <dbReference type="ARBA" id="ARBA00022737"/>
    </source>
</evidence>
<dbReference type="Gene3D" id="1.10.238.10">
    <property type="entry name" value="EF-hand"/>
    <property type="match status" value="2"/>
</dbReference>
<keyword evidence="2" id="KW-0963">Cytoplasm</keyword>
<keyword evidence="9" id="KW-1185">Reference proteome</keyword>
<dbReference type="CDD" id="cd00051">
    <property type="entry name" value="EFh"/>
    <property type="match status" value="2"/>
</dbReference>
<protein>
    <recommendedName>
        <fullName evidence="7">EF-hand domain-containing protein</fullName>
    </recommendedName>
</protein>
<dbReference type="Pfam" id="PF03148">
    <property type="entry name" value="Tektin"/>
    <property type="match status" value="1"/>
</dbReference>
<reference evidence="8" key="1">
    <citation type="submission" date="2021-02" db="EMBL/GenBank/DDBJ databases">
        <authorList>
            <person name="Dougan E. K."/>
            <person name="Rhodes N."/>
            <person name="Thang M."/>
            <person name="Chan C."/>
        </authorList>
    </citation>
    <scope>NUCLEOTIDE SEQUENCE</scope>
</reference>
<dbReference type="SMART" id="SM00054">
    <property type="entry name" value="EFh"/>
    <property type="match status" value="4"/>
</dbReference>
<evidence type="ECO:0000313" key="9">
    <source>
        <dbReference type="Proteomes" id="UP000649617"/>
    </source>
</evidence>
<feature type="region of interest" description="Disordered" evidence="6">
    <location>
        <begin position="267"/>
        <end position="287"/>
    </location>
</feature>
<dbReference type="OrthoDB" id="416789at2759"/>
<dbReference type="PANTHER" id="PTHR10891">
    <property type="entry name" value="EF-HAND CALCIUM-BINDING DOMAIN CONTAINING PROTEIN"/>
    <property type="match status" value="1"/>
</dbReference>
<comment type="subcellular location">
    <subcellularLocation>
        <location evidence="1">Cytoplasm</location>
    </subcellularLocation>
</comment>
<dbReference type="PROSITE" id="PS00018">
    <property type="entry name" value="EF_HAND_1"/>
    <property type="match status" value="4"/>
</dbReference>
<dbReference type="AlphaFoldDB" id="A0A812UI12"/>
<dbReference type="EMBL" id="CAJNIZ010036546">
    <property type="protein sequence ID" value="CAE7566006.1"/>
    <property type="molecule type" value="Genomic_DNA"/>
</dbReference>
<organism evidence="8 9">
    <name type="scientific">Symbiodinium pilosum</name>
    <name type="common">Dinoflagellate</name>
    <dbReference type="NCBI Taxonomy" id="2952"/>
    <lineage>
        <taxon>Eukaryota</taxon>
        <taxon>Sar</taxon>
        <taxon>Alveolata</taxon>
        <taxon>Dinophyceae</taxon>
        <taxon>Suessiales</taxon>
        <taxon>Symbiodiniaceae</taxon>
        <taxon>Symbiodinium</taxon>
    </lineage>
</organism>
<keyword evidence="5" id="KW-0106">Calcium</keyword>
<dbReference type="InterPro" id="IPR002048">
    <property type="entry name" value="EF_hand_dom"/>
</dbReference>
<dbReference type="InterPro" id="IPR018247">
    <property type="entry name" value="EF_Hand_1_Ca_BS"/>
</dbReference>
<feature type="domain" description="EF-hand" evidence="7">
    <location>
        <begin position="680"/>
        <end position="715"/>
    </location>
</feature>
<dbReference type="GO" id="GO:0005509">
    <property type="term" value="F:calcium ion binding"/>
    <property type="evidence" value="ECO:0007669"/>
    <property type="project" value="InterPro"/>
</dbReference>
<gene>
    <name evidence="8" type="ORF">SPIL2461_LOCUS15187</name>
</gene>
<dbReference type="Proteomes" id="UP000649617">
    <property type="component" value="Unassembled WGS sequence"/>
</dbReference>
<dbReference type="GO" id="GO:0005737">
    <property type="term" value="C:cytoplasm"/>
    <property type="evidence" value="ECO:0007669"/>
    <property type="project" value="UniProtKB-SubCell"/>
</dbReference>
<feature type="domain" description="EF-hand" evidence="7">
    <location>
        <begin position="579"/>
        <end position="614"/>
    </location>
</feature>
<evidence type="ECO:0000256" key="2">
    <source>
        <dbReference type="ARBA" id="ARBA00022490"/>
    </source>
</evidence>
<evidence type="ECO:0000256" key="1">
    <source>
        <dbReference type="ARBA" id="ARBA00004496"/>
    </source>
</evidence>
<comment type="caution">
    <text evidence="8">The sequence shown here is derived from an EMBL/GenBank/DDBJ whole genome shotgun (WGS) entry which is preliminary data.</text>
</comment>
<dbReference type="InterPro" id="IPR048256">
    <property type="entry name" value="Tektin-like"/>
</dbReference>
<keyword evidence="3" id="KW-0479">Metal-binding</keyword>